<reference evidence="2 3" key="1">
    <citation type="journal article" date="2012" name="J. Bacteriol.">
        <title>Complete Genome Sequence of Paenibacillus mucilaginosus 3016, a Bacterium Functional as Microbial Fertilizer.</title>
        <authorList>
            <person name="Ma M."/>
            <person name="Wang Z."/>
            <person name="Li L."/>
            <person name="Jiang X."/>
            <person name="Guan D."/>
            <person name="Cao F."/>
            <person name="Chen H."/>
            <person name="Wang X."/>
            <person name="Shen D."/>
            <person name="Du B."/>
            <person name="Li J."/>
        </authorList>
    </citation>
    <scope>NUCLEOTIDE SEQUENCE [LARGE SCALE GENOMIC DNA]</scope>
    <source>
        <strain evidence="2 3">3016</strain>
    </source>
</reference>
<keyword evidence="1" id="KW-1133">Transmembrane helix</keyword>
<evidence type="ECO:0000256" key="1">
    <source>
        <dbReference type="SAM" id="Phobius"/>
    </source>
</evidence>
<keyword evidence="1" id="KW-0472">Membrane</keyword>
<proteinExistence type="predicted"/>
<dbReference type="RefSeq" id="WP_014370471.1">
    <property type="nucleotide sequence ID" value="NC_016935.1"/>
</dbReference>
<feature type="transmembrane region" description="Helical" evidence="1">
    <location>
        <begin position="114"/>
        <end position="130"/>
    </location>
</feature>
<protein>
    <recommendedName>
        <fullName evidence="4">DUF2812 domain-containing protein</fullName>
    </recommendedName>
</protein>
<sequence length="209" mass="24808">MRNYKVFTNLEKEEQWLSDLTKQGIRLEKKTWLGYKFRRDQPEAATIKMDYRTFKRASDFEDYRALFEDSGWEHISGTKNSGFQYFRKADTDGSKEIFSDVDSKAIRYKRLSDLWALLACVYAIVMFSLIRSESIDPGAIFNPKLLYYTPGLWELEGEAFWRSFLFETPFAVFRGLMWLFFPVVVIATLYCAFKLKNQYNRMKEGDLRI</sequence>
<dbReference type="InterPro" id="IPR021359">
    <property type="entry name" value="DUF2812"/>
</dbReference>
<evidence type="ECO:0000313" key="3">
    <source>
        <dbReference type="Proteomes" id="UP000007523"/>
    </source>
</evidence>
<evidence type="ECO:0000313" key="2">
    <source>
        <dbReference type="EMBL" id="AFC30541.1"/>
    </source>
</evidence>
<keyword evidence="3" id="KW-1185">Reference proteome</keyword>
<organism evidence="2 3">
    <name type="scientific">Paenibacillus mucilaginosus 3016</name>
    <dbReference type="NCBI Taxonomy" id="1116391"/>
    <lineage>
        <taxon>Bacteria</taxon>
        <taxon>Bacillati</taxon>
        <taxon>Bacillota</taxon>
        <taxon>Bacilli</taxon>
        <taxon>Bacillales</taxon>
        <taxon>Paenibacillaceae</taxon>
        <taxon>Paenibacillus</taxon>
    </lineage>
</organism>
<accession>H6NAR5</accession>
<gene>
    <name evidence="2" type="ORF">PM3016_3724</name>
</gene>
<dbReference type="KEGG" id="pmq:PM3016_3724"/>
<dbReference type="Pfam" id="PF11193">
    <property type="entry name" value="DUF2812"/>
    <property type="match status" value="1"/>
</dbReference>
<feature type="transmembrane region" description="Helical" evidence="1">
    <location>
        <begin position="171"/>
        <end position="193"/>
    </location>
</feature>
<evidence type="ECO:0008006" key="4">
    <source>
        <dbReference type="Google" id="ProtNLM"/>
    </source>
</evidence>
<name>H6NAR5_9BACL</name>
<dbReference type="Proteomes" id="UP000007523">
    <property type="component" value="Chromosome"/>
</dbReference>
<dbReference type="STRING" id="1116391.PM3016_3724"/>
<dbReference type="EMBL" id="CP003235">
    <property type="protein sequence ID" value="AFC30541.1"/>
    <property type="molecule type" value="Genomic_DNA"/>
</dbReference>
<dbReference type="AlphaFoldDB" id="H6NAR5"/>
<keyword evidence="1" id="KW-0812">Transmembrane</keyword>
<dbReference type="HOGENOM" id="CLU_114876_0_0_9"/>